<evidence type="ECO:0000256" key="4">
    <source>
        <dbReference type="ARBA" id="ARBA00022597"/>
    </source>
</evidence>
<dbReference type="PANTHER" id="PTHR37324:SF2">
    <property type="entry name" value="PTS SYSTEM GALACTITOL-SPECIFIC EIIC COMPONENT"/>
    <property type="match status" value="1"/>
</dbReference>
<evidence type="ECO:0000256" key="9">
    <source>
        <dbReference type="SAM" id="Phobius"/>
    </source>
</evidence>
<proteinExistence type="predicted"/>
<evidence type="ECO:0000256" key="1">
    <source>
        <dbReference type="ARBA" id="ARBA00004651"/>
    </source>
</evidence>
<accession>A0A2V4DZ51</accession>
<feature type="transmembrane region" description="Helical" evidence="9">
    <location>
        <begin position="44"/>
        <end position="61"/>
    </location>
</feature>
<evidence type="ECO:0000256" key="8">
    <source>
        <dbReference type="ARBA" id="ARBA00023136"/>
    </source>
</evidence>
<dbReference type="GO" id="GO:0015577">
    <property type="term" value="F:galactitol transmembrane transporter activity"/>
    <property type="evidence" value="ECO:0007669"/>
    <property type="project" value="InterPro"/>
</dbReference>
<keyword evidence="4" id="KW-0762">Sugar transport</keyword>
<evidence type="ECO:0000313" key="10">
    <source>
        <dbReference type="EMBL" id="PXZ05523.1"/>
    </source>
</evidence>
<evidence type="ECO:0000256" key="3">
    <source>
        <dbReference type="ARBA" id="ARBA00022475"/>
    </source>
</evidence>
<evidence type="ECO:0000256" key="2">
    <source>
        <dbReference type="ARBA" id="ARBA00022448"/>
    </source>
</evidence>
<dbReference type="EMBL" id="QGLP01000004">
    <property type="protein sequence ID" value="PXZ05523.1"/>
    <property type="molecule type" value="Genomic_DNA"/>
</dbReference>
<evidence type="ECO:0000256" key="6">
    <source>
        <dbReference type="ARBA" id="ARBA00022692"/>
    </source>
</evidence>
<dbReference type="InterPro" id="IPR004703">
    <property type="entry name" value="PTS_sugar-sp_permease"/>
</dbReference>
<dbReference type="GO" id="GO:0009401">
    <property type="term" value="P:phosphoenolpyruvate-dependent sugar phosphotransferase system"/>
    <property type="evidence" value="ECO:0007669"/>
    <property type="project" value="UniProtKB-KW"/>
</dbReference>
<comment type="caution">
    <text evidence="10">The sequence shown here is derived from an EMBL/GenBank/DDBJ whole genome shotgun (WGS) entry which is preliminary data.</text>
</comment>
<dbReference type="InterPro" id="IPR013853">
    <property type="entry name" value="EIIC-GAT"/>
</dbReference>
<keyword evidence="6 9" id="KW-0812">Transmembrane</keyword>
<keyword evidence="5" id="KW-0598">Phosphotransferase system</keyword>
<dbReference type="Proteomes" id="UP000247483">
    <property type="component" value="Unassembled WGS sequence"/>
</dbReference>
<gene>
    <name evidence="10" type="ORF">DKK79_02230</name>
</gene>
<sequence>MVDFFVSFFHTISELGAVVLLPIVIALLGLFFRMKIGPAIKSGLMVGIGFQGLVLALNLLMSTSKIN</sequence>
<keyword evidence="7 9" id="KW-1133">Transmembrane helix</keyword>
<comment type="subcellular location">
    <subcellularLocation>
        <location evidence="1">Cell membrane</location>
        <topology evidence="1">Multi-pass membrane protein</topology>
    </subcellularLocation>
</comment>
<keyword evidence="3" id="KW-1003">Cell membrane</keyword>
<name>A0A2V4DZ51_9GAMM</name>
<dbReference type="AlphaFoldDB" id="A0A2V4DZ51"/>
<dbReference type="RefSeq" id="WP_110422662.1">
    <property type="nucleotide sequence ID" value="NZ_QGLP01000004.1"/>
</dbReference>
<keyword evidence="8 9" id="KW-0472">Membrane</keyword>
<keyword evidence="2" id="KW-0813">Transport</keyword>
<feature type="transmembrane region" description="Helical" evidence="9">
    <location>
        <begin position="12"/>
        <end position="32"/>
    </location>
</feature>
<evidence type="ECO:0000313" key="11">
    <source>
        <dbReference type="Proteomes" id="UP000247483"/>
    </source>
</evidence>
<dbReference type="PANTHER" id="PTHR37324">
    <property type="entry name" value="PTS SYSTEM GALACTITOL-SPECIFIC EIIC COMPONENT"/>
    <property type="match status" value="1"/>
</dbReference>
<protein>
    <submittedName>
        <fullName evidence="10">Uncharacterized protein</fullName>
    </submittedName>
</protein>
<dbReference type="GO" id="GO:0005886">
    <property type="term" value="C:plasma membrane"/>
    <property type="evidence" value="ECO:0007669"/>
    <property type="project" value="UniProtKB-SubCell"/>
</dbReference>
<evidence type="ECO:0000256" key="5">
    <source>
        <dbReference type="ARBA" id="ARBA00022683"/>
    </source>
</evidence>
<organism evidence="10 11">
    <name type="scientific">Gilliamella apicola</name>
    <dbReference type="NCBI Taxonomy" id="1196095"/>
    <lineage>
        <taxon>Bacteria</taxon>
        <taxon>Pseudomonadati</taxon>
        <taxon>Pseudomonadota</taxon>
        <taxon>Gammaproteobacteria</taxon>
        <taxon>Orbales</taxon>
        <taxon>Orbaceae</taxon>
        <taxon>Gilliamella</taxon>
    </lineage>
</organism>
<evidence type="ECO:0000256" key="7">
    <source>
        <dbReference type="ARBA" id="ARBA00022989"/>
    </source>
</evidence>
<dbReference type="Pfam" id="PF03611">
    <property type="entry name" value="EIIC-GAT"/>
    <property type="match status" value="1"/>
</dbReference>
<reference evidence="10 11" key="1">
    <citation type="submission" date="2018-05" db="EMBL/GenBank/DDBJ databases">
        <title>Reference genomes for bee gut microbiota database.</title>
        <authorList>
            <person name="Ellegaard K.M."/>
        </authorList>
    </citation>
    <scope>NUCLEOTIDE SEQUENCE [LARGE SCALE GENOMIC DNA]</scope>
    <source>
        <strain evidence="10 11">ESL0177</strain>
    </source>
</reference>